<dbReference type="OrthoDB" id="2446291at2759"/>
<feature type="compositionally biased region" description="Acidic residues" evidence="1">
    <location>
        <begin position="66"/>
        <end position="75"/>
    </location>
</feature>
<feature type="region of interest" description="Disordered" evidence="1">
    <location>
        <begin position="1"/>
        <end position="88"/>
    </location>
</feature>
<sequence>MFGFSFKRQREPEELTDVDSGATHESKKLCPLSLRTEPNASRKSSFTKVHRNSSRFGLSSLTPVESSDDDDDGDDEHTTPHPLSACEQGSHDHALRTEMDIDDTFVSAPSSQPIVSDHDGNVQPSPIPNSLINQSLTLSERQELWATVATGTEDQEPAFSVYNGQESGEIHNHTLWCDQRLPSPISDCGDVFRSSKESVGGISMMHDKSHPTSFLPSDECNPTSQQYIPSIETPTEAPSTPKSNTNPNKKIIFSMGFRADCDKCHRKVPGHYSHINRR</sequence>
<dbReference type="GeneID" id="54333776"/>
<dbReference type="AlphaFoldDB" id="A0A5M9M9Y0"/>
<accession>A0A5M9M9Y0</accession>
<dbReference type="EMBL" id="QUQM01000008">
    <property type="protein sequence ID" value="KAA8642134.1"/>
    <property type="molecule type" value="Genomic_DNA"/>
</dbReference>
<feature type="compositionally biased region" description="Polar residues" evidence="1">
    <location>
        <begin position="36"/>
        <end position="47"/>
    </location>
</feature>
<feature type="region of interest" description="Disordered" evidence="1">
    <location>
        <begin position="214"/>
        <end position="249"/>
    </location>
</feature>
<evidence type="ECO:0000313" key="2">
    <source>
        <dbReference type="EMBL" id="KAA8642134.1"/>
    </source>
</evidence>
<evidence type="ECO:0000313" key="3">
    <source>
        <dbReference type="Proteomes" id="UP000324241"/>
    </source>
</evidence>
<protein>
    <submittedName>
        <fullName evidence="2">Uncharacterized protein</fullName>
    </submittedName>
</protein>
<gene>
    <name evidence="2" type="ORF">ATNIH1004_011075</name>
</gene>
<dbReference type="RefSeq" id="XP_033421496.1">
    <property type="nucleotide sequence ID" value="XM_033575641.1"/>
</dbReference>
<name>A0A5M9M9Y0_9EURO</name>
<evidence type="ECO:0000256" key="1">
    <source>
        <dbReference type="SAM" id="MobiDB-lite"/>
    </source>
</evidence>
<organism evidence="2 3">
    <name type="scientific">Aspergillus tanneri</name>
    <dbReference type="NCBI Taxonomy" id="1220188"/>
    <lineage>
        <taxon>Eukaryota</taxon>
        <taxon>Fungi</taxon>
        <taxon>Dikarya</taxon>
        <taxon>Ascomycota</taxon>
        <taxon>Pezizomycotina</taxon>
        <taxon>Eurotiomycetes</taxon>
        <taxon>Eurotiomycetidae</taxon>
        <taxon>Eurotiales</taxon>
        <taxon>Aspergillaceae</taxon>
        <taxon>Aspergillus</taxon>
        <taxon>Aspergillus subgen. Circumdati</taxon>
    </lineage>
</organism>
<reference evidence="2 3" key="1">
    <citation type="submission" date="2019-08" db="EMBL/GenBank/DDBJ databases">
        <title>The genome sequence of a newly discovered highly antifungal drug resistant Aspergillus species, Aspergillus tanneri NIH 1004.</title>
        <authorList>
            <person name="Mounaud S."/>
            <person name="Singh I."/>
            <person name="Joardar V."/>
            <person name="Pakala S."/>
            <person name="Pakala S."/>
            <person name="Venepally P."/>
            <person name="Chung J.K."/>
            <person name="Losada L."/>
            <person name="Nierman W.C."/>
        </authorList>
    </citation>
    <scope>NUCLEOTIDE SEQUENCE [LARGE SCALE GENOMIC DNA]</scope>
    <source>
        <strain evidence="2 3">NIH1004</strain>
    </source>
</reference>
<feature type="compositionally biased region" description="Polar residues" evidence="1">
    <location>
        <begin position="214"/>
        <end position="248"/>
    </location>
</feature>
<feature type="compositionally biased region" description="Polar residues" evidence="1">
    <location>
        <begin position="54"/>
        <end position="65"/>
    </location>
</feature>
<proteinExistence type="predicted"/>
<comment type="caution">
    <text evidence="2">The sequence shown here is derived from an EMBL/GenBank/DDBJ whole genome shotgun (WGS) entry which is preliminary data.</text>
</comment>
<dbReference type="Proteomes" id="UP000324241">
    <property type="component" value="Unassembled WGS sequence"/>
</dbReference>